<sequence>MTSKQTFKRETRPATHSKKRKEKSGDVVANMEARLAKVELAMPNHGEVHGGSKGKKNPRPSKGVPTRGMATHEAPRVEVPKPHVFNGKSDAKVLDIWHMERFFEAITLTDEATKKELLFNFMDNLQSWVEQELRQCGVQDLATTMVIVESLVEYHKGYSFKPMPPSKDKHIKGEENKRSRSYSTAKEESNNTSIGKEDNDKDKRKEFMSRTNCFLCNDLKESFLGHRIKDGKLMMDDNKVKAIQEWDPPTKVPRLRSFLGLVNYYQWFIKGYSSRIAPLINLHKKNKAWD</sequence>
<dbReference type="PANTHER" id="PTHR33064">
    <property type="entry name" value="POL PROTEIN"/>
    <property type="match status" value="1"/>
</dbReference>
<evidence type="ECO:0008006" key="4">
    <source>
        <dbReference type="Google" id="ProtNLM"/>
    </source>
</evidence>
<accession>A0A438INS4</accession>
<dbReference type="Gene3D" id="3.30.70.270">
    <property type="match status" value="1"/>
</dbReference>
<dbReference type="EMBL" id="QGNW01000094">
    <property type="protein sequence ID" value="RVW98378.1"/>
    <property type="molecule type" value="Genomic_DNA"/>
</dbReference>
<feature type="region of interest" description="Disordered" evidence="1">
    <location>
        <begin position="163"/>
        <end position="203"/>
    </location>
</feature>
<feature type="compositionally biased region" description="Basic and acidic residues" evidence="1">
    <location>
        <begin position="185"/>
        <end position="203"/>
    </location>
</feature>
<reference evidence="2 3" key="1">
    <citation type="journal article" date="2018" name="PLoS Genet.">
        <title>Population sequencing reveals clonal diversity and ancestral inbreeding in the grapevine cultivar Chardonnay.</title>
        <authorList>
            <person name="Roach M.J."/>
            <person name="Johnson D.L."/>
            <person name="Bohlmann J."/>
            <person name="van Vuuren H.J."/>
            <person name="Jones S.J."/>
            <person name="Pretorius I.S."/>
            <person name="Schmidt S.A."/>
            <person name="Borneman A.R."/>
        </authorList>
    </citation>
    <scope>NUCLEOTIDE SEQUENCE [LARGE SCALE GENOMIC DNA]</scope>
    <source>
        <strain evidence="3">cv. Chardonnay</strain>
        <tissue evidence="2">Leaf</tissue>
    </source>
</reference>
<gene>
    <name evidence="2" type="ORF">CK203_034330</name>
</gene>
<name>A0A438INS4_VITVI</name>
<feature type="compositionally biased region" description="Basic and acidic residues" evidence="1">
    <location>
        <begin position="166"/>
        <end position="178"/>
    </location>
</feature>
<comment type="caution">
    <text evidence="2">The sequence shown here is derived from an EMBL/GenBank/DDBJ whole genome shotgun (WGS) entry which is preliminary data.</text>
</comment>
<dbReference type="InterPro" id="IPR051320">
    <property type="entry name" value="Viral_Replic_Matur_Polypro"/>
</dbReference>
<evidence type="ECO:0000313" key="3">
    <source>
        <dbReference type="Proteomes" id="UP000288805"/>
    </source>
</evidence>
<dbReference type="AlphaFoldDB" id="A0A438INS4"/>
<protein>
    <recommendedName>
        <fullName evidence="4">Mitochondrial protein</fullName>
    </recommendedName>
</protein>
<evidence type="ECO:0000313" key="2">
    <source>
        <dbReference type="EMBL" id="RVW98378.1"/>
    </source>
</evidence>
<organism evidence="2 3">
    <name type="scientific">Vitis vinifera</name>
    <name type="common">Grape</name>
    <dbReference type="NCBI Taxonomy" id="29760"/>
    <lineage>
        <taxon>Eukaryota</taxon>
        <taxon>Viridiplantae</taxon>
        <taxon>Streptophyta</taxon>
        <taxon>Embryophyta</taxon>
        <taxon>Tracheophyta</taxon>
        <taxon>Spermatophyta</taxon>
        <taxon>Magnoliopsida</taxon>
        <taxon>eudicotyledons</taxon>
        <taxon>Gunneridae</taxon>
        <taxon>Pentapetalae</taxon>
        <taxon>rosids</taxon>
        <taxon>Vitales</taxon>
        <taxon>Vitaceae</taxon>
        <taxon>Viteae</taxon>
        <taxon>Vitis</taxon>
    </lineage>
</organism>
<dbReference type="PANTHER" id="PTHR33064:SF40">
    <property type="entry name" value="REVERSE TRANSCRIPTASE_RETROTRANSPOSON-DERIVED PROTEIN RNASE H-LIKE DOMAIN-CONTAINING PROTEIN"/>
    <property type="match status" value="1"/>
</dbReference>
<proteinExistence type="predicted"/>
<dbReference type="InterPro" id="IPR043128">
    <property type="entry name" value="Rev_trsase/Diguanyl_cyclase"/>
</dbReference>
<dbReference type="SUPFAM" id="SSF56672">
    <property type="entry name" value="DNA/RNA polymerases"/>
    <property type="match status" value="1"/>
</dbReference>
<feature type="region of interest" description="Disordered" evidence="1">
    <location>
        <begin position="1"/>
        <end position="70"/>
    </location>
</feature>
<dbReference type="Proteomes" id="UP000288805">
    <property type="component" value="Unassembled WGS sequence"/>
</dbReference>
<dbReference type="InterPro" id="IPR043502">
    <property type="entry name" value="DNA/RNA_pol_sf"/>
</dbReference>
<evidence type="ECO:0000256" key="1">
    <source>
        <dbReference type="SAM" id="MobiDB-lite"/>
    </source>
</evidence>